<dbReference type="RefSeq" id="WP_209018667.1">
    <property type="nucleotide sequence ID" value="NZ_JAYKOO010000002.1"/>
</dbReference>
<name>A0A6A8A5A3_9HYPH</name>
<sequence>MTEYLEKLRGEFAAAEGSFLLALRNDLIWDQSAFSRLCHAMHDACHAQAAEEGTQRWIAEGFWYLQRFVPDWTRHGDFPRVYEPEYYERAYARLDDLSEWFFTGVHPDLDESGFKPVE</sequence>
<dbReference type="EMBL" id="WIXI01000040">
    <property type="protein sequence ID" value="MQY46233.1"/>
    <property type="molecule type" value="Genomic_DNA"/>
</dbReference>
<organism evidence="1 2">
    <name type="scientific">Endobacterium cereale</name>
    <dbReference type="NCBI Taxonomy" id="2663029"/>
    <lineage>
        <taxon>Bacteria</taxon>
        <taxon>Pseudomonadati</taxon>
        <taxon>Pseudomonadota</taxon>
        <taxon>Alphaproteobacteria</taxon>
        <taxon>Hyphomicrobiales</taxon>
        <taxon>Rhizobiaceae</taxon>
        <taxon>Endobacterium</taxon>
    </lineage>
</organism>
<evidence type="ECO:0000313" key="1">
    <source>
        <dbReference type="EMBL" id="MQY46233.1"/>
    </source>
</evidence>
<accession>A0A6A8A5A3</accession>
<proteinExistence type="predicted"/>
<protein>
    <submittedName>
        <fullName evidence="1">Uncharacterized protein</fullName>
    </submittedName>
</protein>
<comment type="caution">
    <text evidence="1">The sequence shown here is derived from an EMBL/GenBank/DDBJ whole genome shotgun (WGS) entry which is preliminary data.</text>
</comment>
<evidence type="ECO:0000313" key="2">
    <source>
        <dbReference type="Proteomes" id="UP000435138"/>
    </source>
</evidence>
<keyword evidence="2" id="KW-1185">Reference proteome</keyword>
<reference evidence="1 2" key="1">
    <citation type="submission" date="2019-11" db="EMBL/GenBank/DDBJ databases">
        <title>Genome analysis of Rhizobacterium cereale a novel genus and species isolated from maize roots in North Spain.</title>
        <authorList>
            <person name="Menendez E."/>
            <person name="Flores-Felix J.D."/>
            <person name="Ramirez-Bahena M.-H."/>
            <person name="Igual J.M."/>
            <person name="Garcia-Fraile P."/>
            <person name="Peix A."/>
            <person name="Velazquez E."/>
        </authorList>
    </citation>
    <scope>NUCLEOTIDE SEQUENCE [LARGE SCALE GENOMIC DNA]</scope>
    <source>
        <strain evidence="1 2">RZME27</strain>
    </source>
</reference>
<gene>
    <name evidence="1" type="ORF">GAO09_09245</name>
</gene>
<dbReference type="Proteomes" id="UP000435138">
    <property type="component" value="Unassembled WGS sequence"/>
</dbReference>
<dbReference type="AlphaFoldDB" id="A0A6A8A5A3"/>